<keyword evidence="2" id="KW-1133">Transmembrane helix</keyword>
<dbReference type="PANTHER" id="PTHR33739">
    <property type="entry name" value="OS07G0681500 PROTEIN"/>
    <property type="match status" value="1"/>
</dbReference>
<evidence type="ECO:0000256" key="1">
    <source>
        <dbReference type="SAM" id="MobiDB-lite"/>
    </source>
</evidence>
<name>A0AAN8ZDS5_9MAGN</name>
<evidence type="ECO:0000313" key="4">
    <source>
        <dbReference type="Proteomes" id="UP001370490"/>
    </source>
</evidence>
<feature type="compositionally biased region" description="Low complexity" evidence="1">
    <location>
        <begin position="834"/>
        <end position="847"/>
    </location>
</feature>
<feature type="region of interest" description="Disordered" evidence="1">
    <location>
        <begin position="834"/>
        <end position="854"/>
    </location>
</feature>
<keyword evidence="2" id="KW-0812">Transmembrane</keyword>
<feature type="transmembrane region" description="Helical" evidence="2">
    <location>
        <begin position="1203"/>
        <end position="1226"/>
    </location>
</feature>
<feature type="transmembrane region" description="Helical" evidence="2">
    <location>
        <begin position="1157"/>
        <end position="1179"/>
    </location>
</feature>
<accession>A0AAN8ZDS5</accession>
<reference evidence="3 4" key="1">
    <citation type="submission" date="2023-12" db="EMBL/GenBank/DDBJ databases">
        <title>A high-quality genome assembly for Dillenia turbinata (Dilleniales).</title>
        <authorList>
            <person name="Chanderbali A."/>
        </authorList>
    </citation>
    <scope>NUCLEOTIDE SEQUENCE [LARGE SCALE GENOMIC DNA]</scope>
    <source>
        <strain evidence="3">LSX21</strain>
        <tissue evidence="3">Leaf</tissue>
    </source>
</reference>
<dbReference type="GO" id="GO:2000762">
    <property type="term" value="P:regulation of phenylpropanoid metabolic process"/>
    <property type="evidence" value="ECO:0007669"/>
    <property type="project" value="InterPro"/>
</dbReference>
<keyword evidence="2" id="KW-0472">Membrane</keyword>
<dbReference type="InterPro" id="IPR039638">
    <property type="entry name" value="MED33A/B"/>
</dbReference>
<evidence type="ECO:0000256" key="2">
    <source>
        <dbReference type="SAM" id="Phobius"/>
    </source>
</evidence>
<evidence type="ECO:0000313" key="3">
    <source>
        <dbReference type="EMBL" id="KAK6930048.1"/>
    </source>
</evidence>
<protein>
    <submittedName>
        <fullName evidence="3">Uncharacterized protein</fullName>
    </submittedName>
</protein>
<dbReference type="EMBL" id="JBAMMX010000012">
    <property type="protein sequence ID" value="KAK6930048.1"/>
    <property type="molecule type" value="Genomic_DNA"/>
</dbReference>
<dbReference type="PANTHER" id="PTHR33739:SF5">
    <property type="entry name" value="MEDIATOR OF RNA POLYMERASE II TRANSCRIPTION SUBUNIT 33A"/>
    <property type="match status" value="1"/>
</dbReference>
<keyword evidence="4" id="KW-1185">Reference proteome</keyword>
<sequence>MGVLTLTQTQYNLWDTVLDQTKLAQQKGHDPLLWAIQLSSNLNSAGIPLPSPELAHLLVSHICWDNNLPIAWKFLEKALVLKIVPPMLVLALLSTRVIPSRKLQPAAYRLYLELLKRHAFSLKSQINGPAHQKVMKSVDGVLRLSQKFGLQASEPGIVVVEFIFAIVWQLLDASLDDEGLLGLTLEKLSKWDIKPHDMDIDSRVNYDKKRIDHHERLQHTNTVMAIELIGQFLQDKVTSKILYLARQNMPKIWGGFVMQLRLLGANSLALRNSKVMTPEALQNFLADSCKVLSGVCKRSPSQEFHAFTVTGSLASSAGLCHGVSRSSLWLPLDLVLEDAMDGSQVPATSGIEIITGLLKALQAVNGTSWHDTFLSLWLAALRLVQRERDPIEGPVPHLDSRLCILLSITTLVVADLIEEEENGLVDDTENHSNNHWKERQDLGTRRKDLVSSLQLLGDYQALLTPPQSVVSVANQAAAKAMMFVSGINVGSGYFECIGMKDIPADCSGNMRHLIIEACIARNLLDTSAYFWPGYVNGSFSQVPHDMPSQVAGWSSLMNGAPLTPLMTNTLVSSPASSLAELEKIFEFAVKGSQDEKMSAATILCGASLLRGWNIQEHTVRFITRLLAPPVPPDYTATESHLIGYAPMLNILLVGIASVDSVQIFSLHGLVPQLAASLMPICEVFGSFVPIVLWTLTTGEEISALTVFSNAFALLLKLWRFNYPPLEHGVGMVPPVGSQLTPECLLLVRNSQVVSSGNTQKDRKKRRLLGLVNSSSSQPVFVDSFPKLKAWYRQHQACIASTLSGLVHGTPVHQIVDGLLNMMFRKIDRGSQSVISVNSGSSSSSGPGNEDTSQRPKLPAWDILEAVPFVVDAALTACAHGKLSPRELATGLKDLADFLPASLATIISYFSAEVTRGVWKPVFMNGTDWPSPYANLSNVEEQIKKILAATGVDIPSLSAGGSAPATLPLPLAAFVSLTITYKIDKGSERFLNLAGPALEALAAGCPWPCMPIVASLWTQKAKRWFDFLVFSASRTIFLHNSNAIVQLLKSCFSATLHLNANHISSGGSIGPLLGHGFGSHFGGGISPVAPGILYLRVYRSIREIMFVMEEIVSLLMHFVREIASSGLSEENEQKLKKTKYGAKYSQVSVAAAMTKVKLAASLAASLLWLSGGLGLVQFFIKETLPSWFISNHRSEHEEDRSGGMVAMLGGYALAYFAVLCGAFAWGVDSSSSSASRRRTKILGSHMEFLASALDGKISLGCDSATWRAYVSGFVSLMVGCVPAWVLEVDVNVLKRVNRGLREWNEEELALALLGIGGIDAMGAAAEMIVENNL</sequence>
<proteinExistence type="predicted"/>
<comment type="caution">
    <text evidence="3">The sequence shown here is derived from an EMBL/GenBank/DDBJ whole genome shotgun (WGS) entry which is preliminary data.</text>
</comment>
<dbReference type="GO" id="GO:0016592">
    <property type="term" value="C:mediator complex"/>
    <property type="evidence" value="ECO:0007669"/>
    <property type="project" value="InterPro"/>
</dbReference>
<gene>
    <name evidence="3" type="ORF">RJ641_004142</name>
</gene>
<organism evidence="3 4">
    <name type="scientific">Dillenia turbinata</name>
    <dbReference type="NCBI Taxonomy" id="194707"/>
    <lineage>
        <taxon>Eukaryota</taxon>
        <taxon>Viridiplantae</taxon>
        <taxon>Streptophyta</taxon>
        <taxon>Embryophyta</taxon>
        <taxon>Tracheophyta</taxon>
        <taxon>Spermatophyta</taxon>
        <taxon>Magnoliopsida</taxon>
        <taxon>eudicotyledons</taxon>
        <taxon>Gunneridae</taxon>
        <taxon>Pentapetalae</taxon>
        <taxon>Dilleniales</taxon>
        <taxon>Dilleniaceae</taxon>
        <taxon>Dillenia</taxon>
    </lineage>
</organism>
<dbReference type="Proteomes" id="UP001370490">
    <property type="component" value="Unassembled WGS sequence"/>
</dbReference>